<dbReference type="GO" id="GO:0008168">
    <property type="term" value="F:methyltransferase activity"/>
    <property type="evidence" value="ECO:0007669"/>
    <property type="project" value="UniProtKB-KW"/>
</dbReference>
<dbReference type="Gene3D" id="3.40.50.150">
    <property type="entry name" value="Vaccinia Virus protein VP39"/>
    <property type="match status" value="1"/>
</dbReference>
<accession>X1HAA6</accession>
<dbReference type="EMBL" id="BARU01032025">
    <property type="protein sequence ID" value="GAH66327.1"/>
    <property type="molecule type" value="Genomic_DNA"/>
</dbReference>
<evidence type="ECO:0000313" key="3">
    <source>
        <dbReference type="EMBL" id="GAH66327.1"/>
    </source>
</evidence>
<dbReference type="SUPFAM" id="SSF53335">
    <property type="entry name" value="S-adenosyl-L-methionine-dependent methyltransferases"/>
    <property type="match status" value="1"/>
</dbReference>
<name>X1HAA6_9ZZZZ</name>
<comment type="caution">
    <text evidence="3">The sequence shown here is derived from an EMBL/GenBank/DDBJ whole genome shotgun (WGS) entry which is preliminary data.</text>
</comment>
<reference evidence="3" key="1">
    <citation type="journal article" date="2014" name="Front. Microbiol.">
        <title>High frequency of phylogenetically diverse reductive dehalogenase-homologous genes in deep subseafloor sedimentary metagenomes.</title>
        <authorList>
            <person name="Kawai M."/>
            <person name="Futagami T."/>
            <person name="Toyoda A."/>
            <person name="Takaki Y."/>
            <person name="Nishi S."/>
            <person name="Hori S."/>
            <person name="Arai W."/>
            <person name="Tsubouchi T."/>
            <person name="Morono Y."/>
            <person name="Uchiyama I."/>
            <person name="Ito T."/>
            <person name="Fujiyama A."/>
            <person name="Inagaki F."/>
            <person name="Takami H."/>
        </authorList>
    </citation>
    <scope>NUCLEOTIDE SEQUENCE</scope>
    <source>
        <strain evidence="3">Expedition CK06-06</strain>
    </source>
</reference>
<dbReference type="AlphaFoldDB" id="X1HAA6"/>
<gene>
    <name evidence="3" type="ORF">S03H2_50561</name>
</gene>
<proteinExistence type="predicted"/>
<keyword evidence="1" id="KW-0489">Methyltransferase</keyword>
<evidence type="ECO:0000256" key="1">
    <source>
        <dbReference type="ARBA" id="ARBA00022603"/>
    </source>
</evidence>
<evidence type="ECO:0000256" key="2">
    <source>
        <dbReference type="ARBA" id="ARBA00022679"/>
    </source>
</evidence>
<evidence type="ECO:0008006" key="4">
    <source>
        <dbReference type="Google" id="ProtNLM"/>
    </source>
</evidence>
<dbReference type="GO" id="GO:0032259">
    <property type="term" value="P:methylation"/>
    <property type="evidence" value="ECO:0007669"/>
    <property type="project" value="UniProtKB-KW"/>
</dbReference>
<dbReference type="InterPro" id="IPR029063">
    <property type="entry name" value="SAM-dependent_MTases_sf"/>
</dbReference>
<feature type="non-terminal residue" evidence="3">
    <location>
        <position position="62"/>
    </location>
</feature>
<sequence>MDNENNLTHIDLFSGIGGFTLAGEWAGFRTVVFCEKEEFCQKVLKKHWPEIPIIPEIRDFDG</sequence>
<keyword evidence="2" id="KW-0808">Transferase</keyword>
<dbReference type="Pfam" id="PF00145">
    <property type="entry name" value="DNA_methylase"/>
    <property type="match status" value="1"/>
</dbReference>
<dbReference type="InterPro" id="IPR001525">
    <property type="entry name" value="C5_MeTfrase"/>
</dbReference>
<protein>
    <recommendedName>
        <fullName evidence="4">DNA (cytosine-5-)-methyltransferase</fullName>
    </recommendedName>
</protein>
<organism evidence="3">
    <name type="scientific">marine sediment metagenome</name>
    <dbReference type="NCBI Taxonomy" id="412755"/>
    <lineage>
        <taxon>unclassified sequences</taxon>
        <taxon>metagenomes</taxon>
        <taxon>ecological metagenomes</taxon>
    </lineage>
</organism>